<name>A0A9Q0JQR6_9ROSI</name>
<dbReference type="Proteomes" id="UP001141552">
    <property type="component" value="Unassembled WGS sequence"/>
</dbReference>
<reference evidence="1" key="1">
    <citation type="submission" date="2022-02" db="EMBL/GenBank/DDBJ databases">
        <authorList>
            <person name="Henning P.M."/>
            <person name="McCubbin A.G."/>
            <person name="Shore J.S."/>
        </authorList>
    </citation>
    <scope>NUCLEOTIDE SEQUENCE</scope>
    <source>
        <strain evidence="1">F60SS</strain>
        <tissue evidence="1">Leaves</tissue>
    </source>
</reference>
<comment type="caution">
    <text evidence="1">The sequence shown here is derived from an EMBL/GenBank/DDBJ whole genome shotgun (WGS) entry which is preliminary data.</text>
</comment>
<accession>A0A9Q0JQR6</accession>
<sequence length="78" mass="9082">KSCEEACVEEEVKIIKASKYAAAQIPKQQTNNHKIAHRKQRWNAVFIRITIMLLLKFLQSVTNENESSIPQKQNRNMD</sequence>
<feature type="non-terminal residue" evidence="1">
    <location>
        <position position="1"/>
    </location>
</feature>
<dbReference type="EMBL" id="JAKUCV010000636">
    <property type="protein sequence ID" value="KAJ4849345.1"/>
    <property type="molecule type" value="Genomic_DNA"/>
</dbReference>
<reference evidence="1" key="2">
    <citation type="journal article" date="2023" name="Plants (Basel)">
        <title>Annotation of the Turnera subulata (Passifloraceae) Draft Genome Reveals the S-Locus Evolved after the Divergence of Turneroideae from Passifloroideae in a Stepwise Manner.</title>
        <authorList>
            <person name="Henning P.M."/>
            <person name="Roalson E.H."/>
            <person name="Mir W."/>
            <person name="McCubbin A.G."/>
            <person name="Shore J.S."/>
        </authorList>
    </citation>
    <scope>NUCLEOTIDE SEQUENCE</scope>
    <source>
        <strain evidence="1">F60SS</strain>
    </source>
</reference>
<gene>
    <name evidence="1" type="ORF">Tsubulata_010258</name>
</gene>
<protein>
    <submittedName>
        <fullName evidence="1">Uncharacterized protein</fullName>
    </submittedName>
</protein>
<organism evidence="1 2">
    <name type="scientific">Turnera subulata</name>
    <dbReference type="NCBI Taxonomy" id="218843"/>
    <lineage>
        <taxon>Eukaryota</taxon>
        <taxon>Viridiplantae</taxon>
        <taxon>Streptophyta</taxon>
        <taxon>Embryophyta</taxon>
        <taxon>Tracheophyta</taxon>
        <taxon>Spermatophyta</taxon>
        <taxon>Magnoliopsida</taxon>
        <taxon>eudicotyledons</taxon>
        <taxon>Gunneridae</taxon>
        <taxon>Pentapetalae</taxon>
        <taxon>rosids</taxon>
        <taxon>fabids</taxon>
        <taxon>Malpighiales</taxon>
        <taxon>Passifloraceae</taxon>
        <taxon>Turnera</taxon>
    </lineage>
</organism>
<dbReference type="AlphaFoldDB" id="A0A9Q0JQR6"/>
<proteinExistence type="predicted"/>
<keyword evidence="2" id="KW-1185">Reference proteome</keyword>
<evidence type="ECO:0000313" key="1">
    <source>
        <dbReference type="EMBL" id="KAJ4849345.1"/>
    </source>
</evidence>
<evidence type="ECO:0000313" key="2">
    <source>
        <dbReference type="Proteomes" id="UP001141552"/>
    </source>
</evidence>